<dbReference type="AlphaFoldDB" id="A0ABD3NGC6"/>
<feature type="region of interest" description="Disordered" evidence="2">
    <location>
        <begin position="28"/>
        <end position="51"/>
    </location>
</feature>
<evidence type="ECO:0000256" key="1">
    <source>
        <dbReference type="ARBA" id="ARBA00009670"/>
    </source>
</evidence>
<dbReference type="Pfam" id="PF03109">
    <property type="entry name" value="ABC1"/>
    <property type="match status" value="1"/>
</dbReference>
<dbReference type="InterPro" id="IPR000719">
    <property type="entry name" value="Prot_kinase_dom"/>
</dbReference>
<dbReference type="Proteomes" id="UP001530400">
    <property type="component" value="Unassembled WGS sequence"/>
</dbReference>
<evidence type="ECO:0000313" key="5">
    <source>
        <dbReference type="Proteomes" id="UP001530400"/>
    </source>
</evidence>
<feature type="compositionally biased region" description="Basic and acidic residues" evidence="2">
    <location>
        <begin position="332"/>
        <end position="362"/>
    </location>
</feature>
<evidence type="ECO:0000313" key="4">
    <source>
        <dbReference type="EMBL" id="KAL3774584.1"/>
    </source>
</evidence>
<gene>
    <name evidence="4" type="ORF">ACHAWO_006883</name>
</gene>
<feature type="compositionally biased region" description="Basic and acidic residues" evidence="2">
    <location>
        <begin position="28"/>
        <end position="38"/>
    </location>
</feature>
<dbReference type="SUPFAM" id="SSF56112">
    <property type="entry name" value="Protein kinase-like (PK-like)"/>
    <property type="match status" value="1"/>
</dbReference>
<sequence length="708" mass="79631">MAPPPSSAILPALSIALGLPLCHRDTSRVNGHSNDEVRSPNTSRQTDADKIKNSVSRIYARRLMDRADLERSHPWLLDESTELNALHSVKCKQDWNGKDKLISHVLSSLIDLKCNTETSVRLPVASLLPRSSIAACESFNFPSGTKHDARDRTLNAYNSLSIDAGATKPKEWGDEIDLEQRRAEFGQKISPLSNTSRLERWGMAAKRMGTLGMLAAPLGVLVPLNWMVGGLSGEAGDKENKSALQHYRESLTQKTWDYALWAVETAGPTYIKLAQWASTRNDLFSPEFVGHFSKLQDETRGHSWKETEASLEKAYGKDWRKVLSFEKFEEDHSGDSVDNQKFKGKGDKANRDRQKRLEKNEAKSASTSSSPTIPIGSGCVAQVYKARLRQSHGLHPAGTSVAVKVQHPRILEKVCLDFYLMNKFASFLERIPYLNLDYLSMKDSVDQFRDIMLPQLDLRVEAHNLRRFRRDFADETQIAFPEPLSELTSREVLVEKFVEGEPMLNFVMKEDESHSKKDRQELARVGLEAVMKMIFLHDFVHADLHPGNMIVDRNKNARGNPLRINMIDCGLTVELGERNHENIVKILGALIKRDGHLAGQLMVDTAKKCQATDLDVELFCLGIQKICEDDEENNFLESVGDYITDICYLACKHKVKLEAAFINAALACEIMEGLAASLYPDMHVQQVALPMVLKAEMMHGLKGMSWMK</sequence>
<evidence type="ECO:0000259" key="3">
    <source>
        <dbReference type="PROSITE" id="PS50011"/>
    </source>
</evidence>
<reference evidence="4 5" key="1">
    <citation type="submission" date="2024-10" db="EMBL/GenBank/DDBJ databases">
        <title>Updated reference genomes for cyclostephanoid diatoms.</title>
        <authorList>
            <person name="Roberts W.R."/>
            <person name="Alverson A.J."/>
        </authorList>
    </citation>
    <scope>NUCLEOTIDE SEQUENCE [LARGE SCALE GENOMIC DNA]</scope>
    <source>
        <strain evidence="4 5">AJA010-31</strain>
    </source>
</reference>
<dbReference type="Gene3D" id="1.10.510.10">
    <property type="entry name" value="Transferase(Phosphotransferase) domain 1"/>
    <property type="match status" value="1"/>
</dbReference>
<dbReference type="EMBL" id="JALLPJ020001186">
    <property type="protein sequence ID" value="KAL3774584.1"/>
    <property type="molecule type" value="Genomic_DNA"/>
</dbReference>
<feature type="domain" description="Protein kinase" evidence="3">
    <location>
        <begin position="369"/>
        <end position="708"/>
    </location>
</feature>
<dbReference type="PROSITE" id="PS50011">
    <property type="entry name" value="PROTEIN_KINASE_DOM"/>
    <property type="match status" value="1"/>
</dbReference>
<comment type="similarity">
    <text evidence="1">Belongs to the protein kinase superfamily. ADCK protein kinase family.</text>
</comment>
<comment type="caution">
    <text evidence="4">The sequence shown here is derived from an EMBL/GenBank/DDBJ whole genome shotgun (WGS) entry which is preliminary data.</text>
</comment>
<name>A0ABD3NGC6_9STRA</name>
<feature type="region of interest" description="Disordered" evidence="2">
    <location>
        <begin position="332"/>
        <end position="373"/>
    </location>
</feature>
<dbReference type="PANTHER" id="PTHR45890:SF1">
    <property type="entry name" value="AARF DOMAIN CONTAINING KINASE 2"/>
    <property type="match status" value="1"/>
</dbReference>
<proteinExistence type="inferred from homology"/>
<dbReference type="InterPro" id="IPR011009">
    <property type="entry name" value="Kinase-like_dom_sf"/>
</dbReference>
<dbReference type="InterPro" id="IPR044095">
    <property type="entry name" value="ADCK2_dom"/>
</dbReference>
<dbReference type="PANTHER" id="PTHR45890">
    <property type="entry name" value="AARF DOMAIN CONTAINING KINASE 2 (PREDICTED)"/>
    <property type="match status" value="1"/>
</dbReference>
<keyword evidence="5" id="KW-1185">Reference proteome</keyword>
<accession>A0ABD3NGC6</accession>
<dbReference type="CDD" id="cd13971">
    <property type="entry name" value="ADCK2-like"/>
    <property type="match status" value="1"/>
</dbReference>
<protein>
    <recommendedName>
        <fullName evidence="3">Protein kinase domain-containing protein</fullName>
    </recommendedName>
</protein>
<organism evidence="4 5">
    <name type="scientific">Cyclotella atomus</name>
    <dbReference type="NCBI Taxonomy" id="382360"/>
    <lineage>
        <taxon>Eukaryota</taxon>
        <taxon>Sar</taxon>
        <taxon>Stramenopiles</taxon>
        <taxon>Ochrophyta</taxon>
        <taxon>Bacillariophyta</taxon>
        <taxon>Coscinodiscophyceae</taxon>
        <taxon>Thalassiosirophycidae</taxon>
        <taxon>Stephanodiscales</taxon>
        <taxon>Stephanodiscaceae</taxon>
        <taxon>Cyclotella</taxon>
    </lineage>
</organism>
<evidence type="ECO:0000256" key="2">
    <source>
        <dbReference type="SAM" id="MobiDB-lite"/>
    </source>
</evidence>
<dbReference type="InterPro" id="IPR052402">
    <property type="entry name" value="ADCK_kinase"/>
</dbReference>
<dbReference type="InterPro" id="IPR004147">
    <property type="entry name" value="ABC1_dom"/>
</dbReference>